<evidence type="ECO:0000256" key="3">
    <source>
        <dbReference type="ARBA" id="ARBA00010147"/>
    </source>
</evidence>
<comment type="subunit">
    <text evidence="4">Homotrimer.</text>
</comment>
<dbReference type="Proteomes" id="UP001152803">
    <property type="component" value="Unassembled WGS sequence"/>
</dbReference>
<comment type="function">
    <text evidence="1">Acts as a defensive agent. Recognizes blood group fucosylated oligosaccharides including A, B, H and Lewis B-type antigens. Does not recognize Lewis A antigen and has low affinity for monovalent haptens.</text>
</comment>
<dbReference type="InterPro" id="IPR051941">
    <property type="entry name" value="BG_Antigen-Binding_Lectin"/>
</dbReference>
<dbReference type="GO" id="GO:0010185">
    <property type="term" value="P:regulation of cellular defense response"/>
    <property type="evidence" value="ECO:0007669"/>
    <property type="project" value="UniProtKB-ARBA"/>
</dbReference>
<evidence type="ECO:0000256" key="2">
    <source>
        <dbReference type="ARBA" id="ARBA00004613"/>
    </source>
</evidence>
<dbReference type="EMBL" id="JAFJMO010000003">
    <property type="protein sequence ID" value="KAJ8282556.1"/>
    <property type="molecule type" value="Genomic_DNA"/>
</dbReference>
<dbReference type="SUPFAM" id="SSF49785">
    <property type="entry name" value="Galactose-binding domain-like"/>
    <property type="match status" value="1"/>
</dbReference>
<comment type="caution">
    <text evidence="11">The sequence shown here is derived from an EMBL/GenBank/DDBJ whole genome shotgun (WGS) entry which is preliminary data.</text>
</comment>
<sequence length="204" mass="22847">MYFHSVVFKWHHSGHVLIVKTCCLTDRMKVKMMILLFQILSILTLNSCSAQIPPYPYVEENVALRGKASQSDLHLGEWTAYSHASNAIDGNRNSNMSLGSCTHTTNKPNPWWRVDLLQTYLIASVTITNRGDCCGERINKARILIGSSIHAAQCSMIDGLSTGETKTFHCPQPMIGRYVTVILRKKEYLHICEVEVNALLPAPS</sequence>
<evidence type="ECO:0000256" key="9">
    <source>
        <dbReference type="ARBA" id="ARBA00023157"/>
    </source>
</evidence>
<evidence type="ECO:0000256" key="7">
    <source>
        <dbReference type="ARBA" id="ARBA00022734"/>
    </source>
</evidence>
<dbReference type="OrthoDB" id="547680at2759"/>
<dbReference type="GO" id="GO:0001868">
    <property type="term" value="P:regulation of complement activation, lectin pathway"/>
    <property type="evidence" value="ECO:0007669"/>
    <property type="project" value="UniProtKB-ARBA"/>
</dbReference>
<evidence type="ECO:0000256" key="5">
    <source>
        <dbReference type="ARBA" id="ARBA00022525"/>
    </source>
</evidence>
<evidence type="ECO:0000256" key="8">
    <source>
        <dbReference type="ARBA" id="ARBA00022837"/>
    </source>
</evidence>
<protein>
    <recommendedName>
        <fullName evidence="10">Fucolectin tachylectin-4 pentraxin-1 domain-containing protein</fullName>
    </recommendedName>
</protein>
<evidence type="ECO:0000256" key="1">
    <source>
        <dbReference type="ARBA" id="ARBA00002219"/>
    </source>
</evidence>
<name>A0A9Q1I5J3_CONCO</name>
<keyword evidence="9" id="KW-1015">Disulfide bond</keyword>
<keyword evidence="12" id="KW-1185">Reference proteome</keyword>
<comment type="subcellular location">
    <subcellularLocation>
        <location evidence="2">Secreted</location>
    </subcellularLocation>
</comment>
<comment type="similarity">
    <text evidence="3">Belongs to the fucolectin family.</text>
</comment>
<dbReference type="Pfam" id="PF22633">
    <property type="entry name" value="F5_F8_type_C_2"/>
    <property type="match status" value="1"/>
</dbReference>
<evidence type="ECO:0000259" key="10">
    <source>
        <dbReference type="SMART" id="SM00607"/>
    </source>
</evidence>
<organism evidence="11 12">
    <name type="scientific">Conger conger</name>
    <name type="common">Conger eel</name>
    <name type="synonym">Muraena conger</name>
    <dbReference type="NCBI Taxonomy" id="82655"/>
    <lineage>
        <taxon>Eukaryota</taxon>
        <taxon>Metazoa</taxon>
        <taxon>Chordata</taxon>
        <taxon>Craniata</taxon>
        <taxon>Vertebrata</taxon>
        <taxon>Euteleostomi</taxon>
        <taxon>Actinopterygii</taxon>
        <taxon>Neopterygii</taxon>
        <taxon>Teleostei</taxon>
        <taxon>Anguilliformes</taxon>
        <taxon>Congridae</taxon>
        <taxon>Conger</taxon>
    </lineage>
</organism>
<keyword evidence="7" id="KW-0430">Lectin</keyword>
<dbReference type="GO" id="GO:0046872">
    <property type="term" value="F:metal ion binding"/>
    <property type="evidence" value="ECO:0007669"/>
    <property type="project" value="UniProtKB-KW"/>
</dbReference>
<dbReference type="GO" id="GO:0005576">
    <property type="term" value="C:extracellular region"/>
    <property type="evidence" value="ECO:0007669"/>
    <property type="project" value="UniProtKB-SubCell"/>
</dbReference>
<dbReference type="GO" id="GO:0042806">
    <property type="term" value="F:fucose binding"/>
    <property type="evidence" value="ECO:0007669"/>
    <property type="project" value="UniProtKB-ARBA"/>
</dbReference>
<keyword evidence="6" id="KW-0479">Metal-binding</keyword>
<feature type="domain" description="Fucolectin tachylectin-4 pentraxin-1" evidence="10">
    <location>
        <begin position="59"/>
        <end position="203"/>
    </location>
</feature>
<dbReference type="PANTHER" id="PTHR45713:SF8">
    <property type="entry name" value="SI:CH211-215K15.4"/>
    <property type="match status" value="1"/>
</dbReference>
<accession>A0A9Q1I5J3</accession>
<keyword evidence="5" id="KW-0964">Secreted</keyword>
<evidence type="ECO:0000313" key="12">
    <source>
        <dbReference type="Proteomes" id="UP001152803"/>
    </source>
</evidence>
<evidence type="ECO:0000256" key="6">
    <source>
        <dbReference type="ARBA" id="ARBA00022723"/>
    </source>
</evidence>
<evidence type="ECO:0000256" key="4">
    <source>
        <dbReference type="ARBA" id="ARBA00011233"/>
    </source>
</evidence>
<evidence type="ECO:0000313" key="11">
    <source>
        <dbReference type="EMBL" id="KAJ8282556.1"/>
    </source>
</evidence>
<dbReference type="InterPro" id="IPR006585">
    <property type="entry name" value="FTP1"/>
</dbReference>
<gene>
    <name evidence="11" type="ORF">COCON_G00050750</name>
</gene>
<reference evidence="11" key="1">
    <citation type="journal article" date="2023" name="Science">
        <title>Genome structures resolve the early diversification of teleost fishes.</title>
        <authorList>
            <person name="Parey E."/>
            <person name="Louis A."/>
            <person name="Montfort J."/>
            <person name="Bouchez O."/>
            <person name="Roques C."/>
            <person name="Iampietro C."/>
            <person name="Lluch J."/>
            <person name="Castinel A."/>
            <person name="Donnadieu C."/>
            <person name="Desvignes T."/>
            <person name="Floi Bucao C."/>
            <person name="Jouanno E."/>
            <person name="Wen M."/>
            <person name="Mejri S."/>
            <person name="Dirks R."/>
            <person name="Jansen H."/>
            <person name="Henkel C."/>
            <person name="Chen W.J."/>
            <person name="Zahm M."/>
            <person name="Cabau C."/>
            <person name="Klopp C."/>
            <person name="Thompson A.W."/>
            <person name="Robinson-Rechavi M."/>
            <person name="Braasch I."/>
            <person name="Lecointre G."/>
            <person name="Bobe J."/>
            <person name="Postlethwait J.H."/>
            <person name="Berthelot C."/>
            <person name="Roest Crollius H."/>
            <person name="Guiguen Y."/>
        </authorList>
    </citation>
    <scope>NUCLEOTIDE SEQUENCE</scope>
    <source>
        <strain evidence="11">Concon-B</strain>
    </source>
</reference>
<keyword evidence="8" id="KW-0106">Calcium</keyword>
<dbReference type="PANTHER" id="PTHR45713">
    <property type="entry name" value="FTP DOMAIN-CONTAINING PROTEIN"/>
    <property type="match status" value="1"/>
</dbReference>
<proteinExistence type="inferred from homology"/>
<dbReference type="InterPro" id="IPR008979">
    <property type="entry name" value="Galactose-bd-like_sf"/>
</dbReference>
<dbReference type="SMART" id="SM00607">
    <property type="entry name" value="FTP"/>
    <property type="match status" value="1"/>
</dbReference>
<dbReference type="Gene3D" id="2.60.120.260">
    <property type="entry name" value="Galactose-binding domain-like"/>
    <property type="match status" value="1"/>
</dbReference>
<dbReference type="AlphaFoldDB" id="A0A9Q1I5J3"/>